<dbReference type="PROSITE" id="PS50005">
    <property type="entry name" value="TPR"/>
    <property type="match status" value="1"/>
</dbReference>
<dbReference type="Gene3D" id="1.25.40.10">
    <property type="entry name" value="Tetratricopeptide repeat domain"/>
    <property type="match status" value="1"/>
</dbReference>
<dbReference type="Proteomes" id="UP000233256">
    <property type="component" value="Unassembled WGS sequence"/>
</dbReference>
<sequence length="103" mass="11902">MKVKLTNLELIRQSFYRGEFDKSKTFALEYLETAANRASALMNMYFIYIALSDRQKAKEAFNEAIRIDPEAYYAAYDDSILKFSAEQTGLTHDEIDLLTKALK</sequence>
<dbReference type="InterPro" id="IPR011990">
    <property type="entry name" value="TPR-like_helical_dom_sf"/>
</dbReference>
<feature type="repeat" description="TPR" evidence="1">
    <location>
        <begin position="38"/>
        <end position="71"/>
    </location>
</feature>
<evidence type="ECO:0000256" key="1">
    <source>
        <dbReference type="PROSITE-ProRule" id="PRU00339"/>
    </source>
</evidence>
<dbReference type="AlphaFoldDB" id="A0A2N1PIT0"/>
<comment type="caution">
    <text evidence="2">The sequence shown here is derived from an EMBL/GenBank/DDBJ whole genome shotgun (WGS) entry which is preliminary data.</text>
</comment>
<evidence type="ECO:0000313" key="2">
    <source>
        <dbReference type="EMBL" id="PKK88229.1"/>
    </source>
</evidence>
<dbReference type="EMBL" id="PGXC01000057">
    <property type="protein sequence ID" value="PKK88229.1"/>
    <property type="molecule type" value="Genomic_DNA"/>
</dbReference>
<protein>
    <submittedName>
        <fullName evidence="2">Uncharacterized protein</fullName>
    </submittedName>
</protein>
<proteinExistence type="predicted"/>
<reference evidence="2 3" key="1">
    <citation type="journal article" date="2017" name="ISME J.">
        <title>Potential for microbial H2 and metal transformations associated with novel bacteria and archaea in deep terrestrial subsurface sediments.</title>
        <authorList>
            <person name="Hernsdorf A.W."/>
            <person name="Amano Y."/>
            <person name="Miyakawa K."/>
            <person name="Ise K."/>
            <person name="Suzuki Y."/>
            <person name="Anantharaman K."/>
            <person name="Probst A."/>
            <person name="Burstein D."/>
            <person name="Thomas B.C."/>
            <person name="Banfield J.F."/>
        </authorList>
    </citation>
    <scope>NUCLEOTIDE SEQUENCE [LARGE SCALE GENOMIC DNA]</scope>
    <source>
        <strain evidence="2">HGW-Wallbacteria-1</strain>
    </source>
</reference>
<dbReference type="SUPFAM" id="SSF48452">
    <property type="entry name" value="TPR-like"/>
    <property type="match status" value="1"/>
</dbReference>
<gene>
    <name evidence="2" type="ORF">CVV64_19725</name>
</gene>
<dbReference type="InterPro" id="IPR019734">
    <property type="entry name" value="TPR_rpt"/>
</dbReference>
<accession>A0A2N1PIT0</accession>
<keyword evidence="1" id="KW-0802">TPR repeat</keyword>
<evidence type="ECO:0000313" key="3">
    <source>
        <dbReference type="Proteomes" id="UP000233256"/>
    </source>
</evidence>
<organism evidence="2 3">
    <name type="scientific">Candidatus Wallbacteria bacterium HGW-Wallbacteria-1</name>
    <dbReference type="NCBI Taxonomy" id="2013854"/>
    <lineage>
        <taxon>Bacteria</taxon>
        <taxon>Candidatus Walliibacteriota</taxon>
    </lineage>
</organism>
<name>A0A2N1PIT0_9BACT</name>